<dbReference type="PANTHER" id="PTHR30146">
    <property type="entry name" value="LACI-RELATED TRANSCRIPTIONAL REPRESSOR"/>
    <property type="match status" value="1"/>
</dbReference>
<proteinExistence type="predicted"/>
<dbReference type="InterPro" id="IPR046335">
    <property type="entry name" value="LacI/GalR-like_sensor"/>
</dbReference>
<keyword evidence="3" id="KW-0804">Transcription</keyword>
<dbReference type="InterPro" id="IPR028082">
    <property type="entry name" value="Peripla_BP_I"/>
</dbReference>
<dbReference type="SMART" id="SM00354">
    <property type="entry name" value="HTH_LACI"/>
    <property type="match status" value="1"/>
</dbReference>
<dbReference type="PROSITE" id="PS00356">
    <property type="entry name" value="HTH_LACI_1"/>
    <property type="match status" value="1"/>
</dbReference>
<sequence>MARLTIHDVAIEAGVSDSTVSRALRGLDRVDPGTRMRVEEAAKRLHFTFSRNASSLASGRTMRVTLLFAGAVNTWFNSSVMQGAYEVLAPAGYDIVPLITPDKQSQDRYFEMLPGNRNADAIIVTSFDLDKDKLRLLEGLTMPTIGLDSRTQDGYDASVRLDARQAMMEAVQLLHSLGHHRLGYVQQASMHEFAFSVKSRSESFLTAAKTCGYRQRDLVMLGEGVRGDGYSFEDAVSTAAASLLSTPDRPTALCVETDEFAVALIARLRRFGVRVPEDMTVIGFDDSGIAPVADLTTIHQDPVHMARLAATQAIALMNHLRMEQPHTLVGTRLILRGTSAPAPSVQR</sequence>
<dbReference type="Gene3D" id="3.40.50.2300">
    <property type="match status" value="2"/>
</dbReference>
<evidence type="ECO:0000256" key="1">
    <source>
        <dbReference type="ARBA" id="ARBA00023015"/>
    </source>
</evidence>
<name>A0A971CXV0_9BIFI</name>
<dbReference type="PROSITE" id="PS50932">
    <property type="entry name" value="HTH_LACI_2"/>
    <property type="match status" value="1"/>
</dbReference>
<protein>
    <submittedName>
        <fullName evidence="5">LacI family transcriptional regulator</fullName>
    </submittedName>
</protein>
<dbReference type="CDD" id="cd01392">
    <property type="entry name" value="HTH_LacI"/>
    <property type="match status" value="1"/>
</dbReference>
<dbReference type="RefSeq" id="WP_273172765.1">
    <property type="nucleotide sequence ID" value="NZ_CP181270.1"/>
</dbReference>
<dbReference type="Pfam" id="PF00356">
    <property type="entry name" value="LacI"/>
    <property type="match status" value="1"/>
</dbReference>
<dbReference type="SUPFAM" id="SSF47413">
    <property type="entry name" value="lambda repressor-like DNA-binding domains"/>
    <property type="match status" value="1"/>
</dbReference>
<reference evidence="5" key="2">
    <citation type="submission" date="2020-01" db="EMBL/GenBank/DDBJ databases">
        <authorList>
            <person name="Campanaro S."/>
        </authorList>
    </citation>
    <scope>NUCLEOTIDE SEQUENCE</scope>
    <source>
        <strain evidence="5">AS01afH2WH_6</strain>
    </source>
</reference>
<comment type="caution">
    <text evidence="5">The sequence shown here is derived from an EMBL/GenBank/DDBJ whole genome shotgun (WGS) entry which is preliminary data.</text>
</comment>
<accession>A0A971CXV0</accession>
<reference evidence="5" key="1">
    <citation type="journal article" date="2020" name="Biotechnol. Biofuels">
        <title>New insights from the biogas microbiome by comprehensive genome-resolved metagenomics of nearly 1600 species originating from multiple anaerobic digesters.</title>
        <authorList>
            <person name="Campanaro S."/>
            <person name="Treu L."/>
            <person name="Rodriguez-R L.M."/>
            <person name="Kovalovszki A."/>
            <person name="Ziels R.M."/>
            <person name="Maus I."/>
            <person name="Zhu X."/>
            <person name="Kougias P.G."/>
            <person name="Basile A."/>
            <person name="Luo G."/>
            <person name="Schluter A."/>
            <person name="Konstantinidis K.T."/>
            <person name="Angelidaki I."/>
        </authorList>
    </citation>
    <scope>NUCLEOTIDE SEQUENCE</scope>
    <source>
        <strain evidence="5">AS01afH2WH_6</strain>
    </source>
</reference>
<dbReference type="AlphaFoldDB" id="A0A971CXV0"/>
<dbReference type="Gene3D" id="1.10.260.40">
    <property type="entry name" value="lambda repressor-like DNA-binding domains"/>
    <property type="match status" value="1"/>
</dbReference>
<dbReference type="CDD" id="cd06267">
    <property type="entry name" value="PBP1_LacI_sugar_binding-like"/>
    <property type="match status" value="1"/>
</dbReference>
<dbReference type="PANTHER" id="PTHR30146:SF153">
    <property type="entry name" value="LACTOSE OPERON REPRESSOR"/>
    <property type="match status" value="1"/>
</dbReference>
<keyword evidence="1" id="KW-0805">Transcription regulation</keyword>
<evidence type="ECO:0000259" key="4">
    <source>
        <dbReference type="PROSITE" id="PS50932"/>
    </source>
</evidence>
<organism evidence="5 6">
    <name type="scientific">Bifidobacterium crudilactis</name>
    <dbReference type="NCBI Taxonomy" id="327277"/>
    <lineage>
        <taxon>Bacteria</taxon>
        <taxon>Bacillati</taxon>
        <taxon>Actinomycetota</taxon>
        <taxon>Actinomycetes</taxon>
        <taxon>Bifidobacteriales</taxon>
        <taxon>Bifidobacteriaceae</taxon>
        <taxon>Bifidobacterium</taxon>
    </lineage>
</organism>
<evidence type="ECO:0000256" key="3">
    <source>
        <dbReference type="ARBA" id="ARBA00023163"/>
    </source>
</evidence>
<dbReference type="GO" id="GO:0000976">
    <property type="term" value="F:transcription cis-regulatory region binding"/>
    <property type="evidence" value="ECO:0007669"/>
    <property type="project" value="TreeGrafter"/>
</dbReference>
<dbReference type="InterPro" id="IPR010982">
    <property type="entry name" value="Lambda_DNA-bd_dom_sf"/>
</dbReference>
<dbReference type="EMBL" id="JAAXZR010000009">
    <property type="protein sequence ID" value="NLT79109.1"/>
    <property type="molecule type" value="Genomic_DNA"/>
</dbReference>
<dbReference type="Proteomes" id="UP000767327">
    <property type="component" value="Unassembled WGS sequence"/>
</dbReference>
<evidence type="ECO:0000313" key="5">
    <source>
        <dbReference type="EMBL" id="NLT79109.1"/>
    </source>
</evidence>
<dbReference type="Pfam" id="PF13377">
    <property type="entry name" value="Peripla_BP_3"/>
    <property type="match status" value="1"/>
</dbReference>
<dbReference type="GO" id="GO:0003700">
    <property type="term" value="F:DNA-binding transcription factor activity"/>
    <property type="evidence" value="ECO:0007669"/>
    <property type="project" value="TreeGrafter"/>
</dbReference>
<keyword evidence="2" id="KW-0238">DNA-binding</keyword>
<feature type="domain" description="HTH lacI-type" evidence="4">
    <location>
        <begin position="4"/>
        <end position="58"/>
    </location>
</feature>
<evidence type="ECO:0000313" key="6">
    <source>
        <dbReference type="Proteomes" id="UP000767327"/>
    </source>
</evidence>
<dbReference type="SUPFAM" id="SSF53822">
    <property type="entry name" value="Periplasmic binding protein-like I"/>
    <property type="match status" value="1"/>
</dbReference>
<evidence type="ECO:0000256" key="2">
    <source>
        <dbReference type="ARBA" id="ARBA00023125"/>
    </source>
</evidence>
<dbReference type="InterPro" id="IPR000843">
    <property type="entry name" value="HTH_LacI"/>
</dbReference>
<gene>
    <name evidence="5" type="ORF">GXW98_02330</name>
</gene>